<dbReference type="InterPro" id="IPR044925">
    <property type="entry name" value="His-Me_finger_sf"/>
</dbReference>
<gene>
    <name evidence="1" type="ORF">ITX56_15985</name>
</gene>
<dbReference type="InterPro" id="IPR004211">
    <property type="entry name" value="Endonuclease_7"/>
</dbReference>
<accession>A0ABS7RYE0</accession>
<dbReference type="Gene3D" id="3.40.1800.10">
    <property type="entry name" value="His-Me finger endonucleases"/>
    <property type="match status" value="1"/>
</dbReference>
<sequence length="43" mass="4546">MCDLPLDSVGKANADHNHHPGHMRGLLHGLCNSVLEGKVAGLM</sequence>
<evidence type="ECO:0000313" key="2">
    <source>
        <dbReference type="Proteomes" id="UP000706580"/>
    </source>
</evidence>
<name>A0ABS7RYE0_9ENTR</name>
<evidence type="ECO:0000313" key="1">
    <source>
        <dbReference type="EMBL" id="MBZ0059282.1"/>
    </source>
</evidence>
<dbReference type="InterPro" id="IPR038563">
    <property type="entry name" value="Endonuclease_7_sf"/>
</dbReference>
<dbReference type="EMBL" id="JADMNK010000009">
    <property type="protein sequence ID" value="MBZ0059282.1"/>
    <property type="molecule type" value="Genomic_DNA"/>
</dbReference>
<keyword evidence="2" id="KW-1185">Reference proteome</keyword>
<proteinExistence type="predicted"/>
<dbReference type="SUPFAM" id="SSF54060">
    <property type="entry name" value="His-Me finger endonucleases"/>
    <property type="match status" value="1"/>
</dbReference>
<organism evidence="1 2">
    <name type="scientific">Leclercia barmai</name>
    <dbReference type="NCBI Taxonomy" id="2785629"/>
    <lineage>
        <taxon>Bacteria</taxon>
        <taxon>Pseudomonadati</taxon>
        <taxon>Pseudomonadota</taxon>
        <taxon>Gammaproteobacteria</taxon>
        <taxon>Enterobacterales</taxon>
        <taxon>Enterobacteriaceae</taxon>
        <taxon>Leclercia</taxon>
    </lineage>
</organism>
<protein>
    <submittedName>
        <fullName evidence="1">Uncharacterized protein</fullName>
    </submittedName>
</protein>
<dbReference type="Proteomes" id="UP000706580">
    <property type="component" value="Unassembled WGS sequence"/>
</dbReference>
<dbReference type="Pfam" id="PF02945">
    <property type="entry name" value="Endonuclease_7"/>
    <property type="match status" value="1"/>
</dbReference>
<comment type="caution">
    <text evidence="1">The sequence shown here is derived from an EMBL/GenBank/DDBJ whole genome shotgun (WGS) entry which is preliminary data.</text>
</comment>
<reference evidence="1 2" key="1">
    <citation type="submission" date="2020-11" db="EMBL/GenBank/DDBJ databases">
        <title>Draft Genome of Enterobacter sp. strain EMC7.</title>
        <authorList>
            <person name="Barman P."/>
            <person name="Sinha S."/>
            <person name="Sen S."/>
            <person name="Chakraborty R."/>
        </authorList>
    </citation>
    <scope>NUCLEOTIDE SEQUENCE [LARGE SCALE GENOMIC DNA]</scope>
    <source>
        <strain evidence="1 2">EMC7</strain>
    </source>
</reference>